<dbReference type="EMBL" id="FLQP01000016">
    <property type="protein sequence ID" value="SBS62718.1"/>
    <property type="molecule type" value="Genomic_DNA"/>
</dbReference>
<dbReference type="Proteomes" id="UP000092876">
    <property type="component" value="Unassembled WGS sequence"/>
</dbReference>
<name>A0A1C3IMZ8_9VIBR</name>
<sequence>MHDSPEELALRHAKKFVEYCELYIKYQNVLHLEADQDLPLIIESEVRKYLIGASIYSDVRYLYGTERILIPSPEDLVRKWGKNDNRFDSSPYYTFYKEELYPLYIKHQDHSGAALLPTNKPPELVNDDK</sequence>
<evidence type="ECO:0000313" key="1">
    <source>
        <dbReference type="EMBL" id="SBS62718.1"/>
    </source>
</evidence>
<gene>
    <name evidence="1" type="ORF">VAT7223_01314</name>
</gene>
<protein>
    <submittedName>
        <fullName evidence="1">Uncharacterized protein</fullName>
    </submittedName>
</protein>
<evidence type="ECO:0000313" key="2">
    <source>
        <dbReference type="Proteomes" id="UP000092876"/>
    </source>
</evidence>
<dbReference type="GeneID" id="94232395"/>
<reference evidence="2" key="1">
    <citation type="submission" date="2016-06" db="EMBL/GenBank/DDBJ databases">
        <authorList>
            <person name="Rodrigo-Torres Lidia"/>
            <person name="Arahal R.David."/>
        </authorList>
    </citation>
    <scope>NUCLEOTIDE SEQUENCE [LARGE SCALE GENOMIC DNA]</scope>
    <source>
        <strain evidence="2">CECT 7223</strain>
    </source>
</reference>
<organism evidence="1 2">
    <name type="scientific">Vibrio atlanticus</name>
    <dbReference type="NCBI Taxonomy" id="693153"/>
    <lineage>
        <taxon>Bacteria</taxon>
        <taxon>Pseudomonadati</taxon>
        <taxon>Pseudomonadota</taxon>
        <taxon>Gammaproteobacteria</taxon>
        <taxon>Vibrionales</taxon>
        <taxon>Vibrionaceae</taxon>
        <taxon>Vibrio</taxon>
    </lineage>
</organism>
<proteinExistence type="predicted"/>
<dbReference type="AlphaFoldDB" id="A0A1C3IMZ8"/>
<accession>A0A1C3IMZ8</accession>
<dbReference type="RefSeq" id="WP_167351944.1">
    <property type="nucleotide sequence ID" value="NZ_AP025460.1"/>
</dbReference>